<dbReference type="InterPro" id="IPR041350">
    <property type="entry name" value="CODH_A_N"/>
</dbReference>
<name>A0A1H3XIH9_9FIRM</name>
<dbReference type="InterPro" id="IPR038571">
    <property type="entry name" value="CO_DH/Ac-CoA_synth_bsu_3_sf"/>
</dbReference>
<evidence type="ECO:0000313" key="10">
    <source>
        <dbReference type="EMBL" id="SDZ99156.1"/>
    </source>
</evidence>
<dbReference type="SUPFAM" id="SSF56821">
    <property type="entry name" value="Prismane protein-like"/>
    <property type="match status" value="1"/>
</dbReference>
<dbReference type="GO" id="GO:0046872">
    <property type="term" value="F:metal ion binding"/>
    <property type="evidence" value="ECO:0007669"/>
    <property type="project" value="UniProtKB-KW"/>
</dbReference>
<evidence type="ECO:0000256" key="2">
    <source>
        <dbReference type="ARBA" id="ARBA00022485"/>
    </source>
</evidence>
<dbReference type="Gene3D" id="3.30.1650.10">
    <property type="entry name" value="Bifunctional carbon monoxide dehydrogenase/acetyl-coa synthase(codh/acs), Chain M, domain 3"/>
    <property type="match status" value="1"/>
</dbReference>
<proteinExistence type="predicted"/>
<evidence type="ECO:0000259" key="9">
    <source>
        <dbReference type="Pfam" id="PF19436"/>
    </source>
</evidence>
<dbReference type="Pfam" id="PF03598">
    <property type="entry name" value="CdhC"/>
    <property type="match status" value="1"/>
</dbReference>
<dbReference type="InterPro" id="IPR004461">
    <property type="entry name" value="CO_DH/Ac-CoA_synth_bsu"/>
</dbReference>
<keyword evidence="3" id="KW-0533">Nickel</keyword>
<feature type="domain" description="Carbon monoxide dehydrogenase subunit alpha ,N-terminal" evidence="8">
    <location>
        <begin position="24"/>
        <end position="106"/>
    </location>
</feature>
<dbReference type="InterPro" id="IPR011254">
    <property type="entry name" value="Prismane-like_sf"/>
</dbReference>
<dbReference type="GO" id="GO:0043885">
    <property type="term" value="F:anaerobic carbon-monoxide dehydrogenase activity"/>
    <property type="evidence" value="ECO:0007669"/>
    <property type="project" value="InterPro"/>
</dbReference>
<evidence type="ECO:0000256" key="4">
    <source>
        <dbReference type="ARBA" id="ARBA00022679"/>
    </source>
</evidence>
<keyword evidence="4" id="KW-0808">Transferase</keyword>
<evidence type="ECO:0000313" key="11">
    <source>
        <dbReference type="Proteomes" id="UP000199394"/>
    </source>
</evidence>
<dbReference type="PANTHER" id="PTHR42281">
    <property type="match status" value="1"/>
</dbReference>
<dbReference type="Gene3D" id="3.40.1470.10">
    <property type="entry name" value="Bifunctional carbon monoxide dehydrogenase/acetyl-coa synthase(codh/acs), Chain M, domain 5"/>
    <property type="match status" value="1"/>
</dbReference>
<evidence type="ECO:0000256" key="1">
    <source>
        <dbReference type="ARBA" id="ARBA00012244"/>
    </source>
</evidence>
<dbReference type="Pfam" id="PF18537">
    <property type="entry name" value="CODH_A_N"/>
    <property type="match status" value="1"/>
</dbReference>
<keyword evidence="5" id="KW-0479">Metal-binding</keyword>
<dbReference type="GO" id="GO:0006084">
    <property type="term" value="P:acetyl-CoA metabolic process"/>
    <property type="evidence" value="ECO:0007669"/>
    <property type="project" value="InterPro"/>
</dbReference>
<sequence length="715" mass="79201">MERKTVNLFDVIFRGTAEYQTRAEKMVAEALATKGADAQVKLPDTAYALPCIYAITGEKITTVGELEHALELGRERVNRTTMLQSALDAGVASIIFCEIIQAIKYLDGNPHEEWVDGSLTDAVVRSFGVALVTQDIPGVAVIIGKHKDPEQLAKTIKSYQNKGLQTYLVGECIDQAREQNIKMGVELRVIPCGYEIEDVINVISVAIRASIMFGNTPAGDWEAHRIYTRDRVMAFVNVFDDWTDKIIAAGAGAIEMGFPAITETYINEVPTLLLNQPDLTKTDSTSLEARGIKIKITEIDCPVSVSSAFEGERVRKDDMKAEFGGNRTKAWELVHTVDLGDIEDHAIEIIGPDIDDPMFDGVDVVRLPLGMEIKVAGKAMQSDFESVLERRLHYFLNYIEGSMHVGQRNISWIRLTKEAFDAGFRLRHFGEVVYAKMLDEFGKVVDKVSVTLYTKEEDVVRLEKEMVKPIYDKRDDRLASLTDESVDQFYTCTLCQSFAPSHVCVVTPERLGLCGAVSWLDSKATKELDPTGPAQPIEKKKVIDDRLGSWEEVNEIVAKCSQGAVEAVTLYSILEDPMTSCGCFECICGIMPEANGVIIVNREFPDMTPTGMTFGELASMTGGGVQTPGFMGHGRHFISSKKFMAAEGGIERIVWMPKELKDDVAERLNKSVEEMTGIKNFTDMVCDETIATDSEAVLEFLTEKGHPALEMDAIM</sequence>
<dbReference type="GO" id="GO:0043884">
    <property type="term" value="F:CO-methylating acetyl-CoA synthase activity"/>
    <property type="evidence" value="ECO:0007669"/>
    <property type="project" value="UniProtKB-EC"/>
</dbReference>
<dbReference type="NCBIfam" id="TIGR00316">
    <property type="entry name" value="cdhC"/>
    <property type="match status" value="1"/>
</dbReference>
<dbReference type="EC" id="2.3.1.169" evidence="1"/>
<dbReference type="InterPro" id="IPR045822">
    <property type="entry name" value="ACS_CODH_B_C"/>
</dbReference>
<dbReference type="Gene3D" id="1.10.8.190">
    <property type="entry name" value="Carbon monoxide dehydrogenase alpha subunit. Chain M, domain 1"/>
    <property type="match status" value="1"/>
</dbReference>
<organism evidence="10 11">
    <name type="scientific">Eubacterium aggregans</name>
    <dbReference type="NCBI Taxonomy" id="81409"/>
    <lineage>
        <taxon>Bacteria</taxon>
        <taxon>Bacillati</taxon>
        <taxon>Bacillota</taxon>
        <taxon>Clostridia</taxon>
        <taxon>Eubacteriales</taxon>
        <taxon>Eubacteriaceae</taxon>
        <taxon>Eubacterium</taxon>
    </lineage>
</organism>
<keyword evidence="7" id="KW-0411">Iron-sulfur</keyword>
<dbReference type="Pfam" id="PF19436">
    <property type="entry name" value="ACS_CODH_B_C"/>
    <property type="match status" value="1"/>
</dbReference>
<evidence type="ECO:0000256" key="5">
    <source>
        <dbReference type="ARBA" id="ARBA00022723"/>
    </source>
</evidence>
<dbReference type="PANTHER" id="PTHR42281:SF1">
    <property type="entry name" value="ACETYL-COA DECARBONYLASE_SYNTHASE COMPLEX SUBUNIT BETA 1"/>
    <property type="match status" value="1"/>
</dbReference>
<protein>
    <recommendedName>
        <fullName evidence="1">CO-methylating acetyl-CoA synthase</fullName>
        <ecNumber evidence="1">2.3.1.169</ecNumber>
    </recommendedName>
</protein>
<dbReference type="Gene3D" id="3.40.50.2030">
    <property type="match status" value="1"/>
</dbReference>
<evidence type="ECO:0000256" key="3">
    <source>
        <dbReference type="ARBA" id="ARBA00022596"/>
    </source>
</evidence>
<keyword evidence="11" id="KW-1185">Reference proteome</keyword>
<dbReference type="EMBL" id="FNRK01000002">
    <property type="protein sequence ID" value="SDZ99156.1"/>
    <property type="molecule type" value="Genomic_DNA"/>
</dbReference>
<keyword evidence="6" id="KW-0408">Iron</keyword>
<dbReference type="Gene3D" id="3.40.970.20">
    <property type="entry name" value="Carbon monoxide dehydrogenase alpha subunit. Chain D, domain 4"/>
    <property type="match status" value="1"/>
</dbReference>
<dbReference type="OrthoDB" id="9759545at2"/>
<evidence type="ECO:0000256" key="7">
    <source>
        <dbReference type="ARBA" id="ARBA00023014"/>
    </source>
</evidence>
<dbReference type="GO" id="GO:0051539">
    <property type="term" value="F:4 iron, 4 sulfur cluster binding"/>
    <property type="evidence" value="ECO:0007669"/>
    <property type="project" value="UniProtKB-KW"/>
</dbReference>
<dbReference type="NCBIfam" id="NF007078">
    <property type="entry name" value="PRK09529.1"/>
    <property type="match status" value="1"/>
</dbReference>
<dbReference type="NCBIfam" id="NF040764">
    <property type="entry name" value="CODH_ACS_al_bet"/>
    <property type="match status" value="1"/>
</dbReference>
<accession>A0A1H3XIH9</accession>
<dbReference type="NCBIfam" id="NF003379">
    <property type="entry name" value="PRK04456.1"/>
    <property type="match status" value="1"/>
</dbReference>
<dbReference type="InterPro" id="IPR016099">
    <property type="entry name" value="Prismane-like_a/b-sand"/>
</dbReference>
<feature type="domain" description="CO dehydrogenase/acetyl-CoA synthase complex beta subunit C-terminal" evidence="9">
    <location>
        <begin position="471"/>
        <end position="715"/>
    </location>
</feature>
<evidence type="ECO:0000256" key="6">
    <source>
        <dbReference type="ARBA" id="ARBA00023004"/>
    </source>
</evidence>
<keyword evidence="2" id="KW-0004">4Fe-4S</keyword>
<evidence type="ECO:0000259" key="8">
    <source>
        <dbReference type="Pfam" id="PF18537"/>
    </source>
</evidence>
<reference evidence="10 11" key="1">
    <citation type="submission" date="2016-10" db="EMBL/GenBank/DDBJ databases">
        <authorList>
            <person name="de Groot N.N."/>
        </authorList>
    </citation>
    <scope>NUCLEOTIDE SEQUENCE [LARGE SCALE GENOMIC DNA]</scope>
    <source>
        <strain evidence="10 11">SR12</strain>
    </source>
</reference>
<dbReference type="STRING" id="81409.SAMN04515656_10275"/>
<dbReference type="Proteomes" id="UP000199394">
    <property type="component" value="Unassembled WGS sequence"/>
</dbReference>
<dbReference type="RefSeq" id="WP_090304397.1">
    <property type="nucleotide sequence ID" value="NZ_FNRK01000002.1"/>
</dbReference>
<dbReference type="AlphaFoldDB" id="A0A1H3XIH9"/>
<gene>
    <name evidence="10" type="ORF">SAMN04515656_10275</name>
</gene>